<evidence type="ECO:0000256" key="5">
    <source>
        <dbReference type="NCBIfam" id="TIGR00168"/>
    </source>
</evidence>
<dbReference type="SUPFAM" id="SSF55200">
    <property type="entry name" value="Translation initiation factor IF3, C-terminal domain"/>
    <property type="match status" value="1"/>
</dbReference>
<comment type="similarity">
    <text evidence="1 4">Belongs to the IF-3 family.</text>
</comment>
<sequence>MRRFAVKRHFRLNHQITAPELRVLDELGKQIGLLPLSEALKKALDAQLDLIEIAPDAKPPVAKIIDFKKFRYLEEKKEKEARRHAKQTELKEVRFSPFIGEHDFQTALDKVKRFLKEGNLVKISIVFAGRQMAHQEFGPKLLARIILELEDEARQERPERWEGRRFVTIVKTVKLTQNIKQETRNEK</sequence>
<dbReference type="InterPro" id="IPR001288">
    <property type="entry name" value="Translation_initiation_fac_3"/>
</dbReference>
<dbReference type="PANTHER" id="PTHR10938">
    <property type="entry name" value="TRANSLATION INITIATION FACTOR IF-3"/>
    <property type="match status" value="1"/>
</dbReference>
<dbReference type="GO" id="GO:0032790">
    <property type="term" value="P:ribosome disassembly"/>
    <property type="evidence" value="ECO:0007669"/>
    <property type="project" value="TreeGrafter"/>
</dbReference>
<feature type="domain" description="Translation initiation factor 3 N-terminal" evidence="7">
    <location>
        <begin position="13"/>
        <end position="81"/>
    </location>
</feature>
<accession>A0A1F5H7R7</accession>
<dbReference type="PANTHER" id="PTHR10938:SF0">
    <property type="entry name" value="TRANSLATION INITIATION FACTOR IF-3, MITOCHONDRIAL"/>
    <property type="match status" value="1"/>
</dbReference>
<comment type="subunit">
    <text evidence="4">Monomer.</text>
</comment>
<comment type="function">
    <text evidence="4">IF-3 binds to the 30S ribosomal subunit and shifts the equilibrium between 70S ribosomes and their 50S and 30S subunits in favor of the free subunits, thus enhancing the availability of 30S subunits on which protein synthesis initiation begins.</text>
</comment>
<dbReference type="InterPro" id="IPR036788">
    <property type="entry name" value="T_IF-3_C_sf"/>
</dbReference>
<evidence type="ECO:0000259" key="7">
    <source>
        <dbReference type="Pfam" id="PF05198"/>
    </source>
</evidence>
<name>A0A1F5H7R7_9BACT</name>
<evidence type="ECO:0000313" key="9">
    <source>
        <dbReference type="Proteomes" id="UP000177039"/>
    </source>
</evidence>
<dbReference type="SUPFAM" id="SSF54364">
    <property type="entry name" value="Translation initiation factor IF3, N-terminal domain"/>
    <property type="match status" value="1"/>
</dbReference>
<dbReference type="NCBIfam" id="TIGR00168">
    <property type="entry name" value="infC"/>
    <property type="match status" value="1"/>
</dbReference>
<evidence type="ECO:0000256" key="2">
    <source>
        <dbReference type="ARBA" id="ARBA00022540"/>
    </source>
</evidence>
<dbReference type="Gene3D" id="3.10.20.80">
    <property type="entry name" value="Translation initiation factor 3 (IF-3), N-terminal domain"/>
    <property type="match status" value="1"/>
</dbReference>
<dbReference type="InterPro" id="IPR019815">
    <property type="entry name" value="Translation_initiation_fac_3_C"/>
</dbReference>
<dbReference type="GO" id="GO:0043022">
    <property type="term" value="F:ribosome binding"/>
    <property type="evidence" value="ECO:0007669"/>
    <property type="project" value="TreeGrafter"/>
</dbReference>
<dbReference type="Gene3D" id="3.30.110.10">
    <property type="entry name" value="Translation initiation factor 3 (IF-3), C-terminal domain"/>
    <property type="match status" value="1"/>
</dbReference>
<dbReference type="GO" id="GO:0003743">
    <property type="term" value="F:translation initiation factor activity"/>
    <property type="evidence" value="ECO:0007669"/>
    <property type="project" value="UniProtKB-UniRule"/>
</dbReference>
<dbReference type="EMBL" id="MFBT01000005">
    <property type="protein sequence ID" value="OGE00110.1"/>
    <property type="molecule type" value="Genomic_DNA"/>
</dbReference>
<dbReference type="Proteomes" id="UP000177039">
    <property type="component" value="Unassembled WGS sequence"/>
</dbReference>
<organism evidence="8 9">
    <name type="scientific">Candidatus Curtissbacteria bacterium RIFCSPLOWO2_01_FULL_42_50</name>
    <dbReference type="NCBI Taxonomy" id="1797730"/>
    <lineage>
        <taxon>Bacteria</taxon>
        <taxon>Candidatus Curtissiibacteriota</taxon>
    </lineage>
</organism>
<reference evidence="8 9" key="1">
    <citation type="journal article" date="2016" name="Nat. Commun.">
        <title>Thousands of microbial genomes shed light on interconnected biogeochemical processes in an aquifer system.</title>
        <authorList>
            <person name="Anantharaman K."/>
            <person name="Brown C.T."/>
            <person name="Hug L.A."/>
            <person name="Sharon I."/>
            <person name="Castelle C.J."/>
            <person name="Probst A.J."/>
            <person name="Thomas B.C."/>
            <person name="Singh A."/>
            <person name="Wilkins M.J."/>
            <person name="Karaoz U."/>
            <person name="Brodie E.L."/>
            <person name="Williams K.H."/>
            <person name="Hubbard S.S."/>
            <person name="Banfield J.F."/>
        </authorList>
    </citation>
    <scope>NUCLEOTIDE SEQUENCE [LARGE SCALE GENOMIC DNA]</scope>
</reference>
<evidence type="ECO:0000256" key="3">
    <source>
        <dbReference type="ARBA" id="ARBA00022917"/>
    </source>
</evidence>
<dbReference type="InterPro" id="IPR019814">
    <property type="entry name" value="Translation_initiation_fac_3_N"/>
</dbReference>
<evidence type="ECO:0000313" key="8">
    <source>
        <dbReference type="EMBL" id="OGE00110.1"/>
    </source>
</evidence>
<comment type="subcellular location">
    <subcellularLocation>
        <location evidence="4">Cytoplasm</location>
    </subcellularLocation>
</comment>
<dbReference type="Pfam" id="PF05198">
    <property type="entry name" value="IF3_N"/>
    <property type="match status" value="1"/>
</dbReference>
<evidence type="ECO:0000256" key="4">
    <source>
        <dbReference type="HAMAP-Rule" id="MF_00080"/>
    </source>
</evidence>
<dbReference type="AlphaFoldDB" id="A0A1F5H7R7"/>
<comment type="caution">
    <text evidence="8">The sequence shown here is derived from an EMBL/GenBank/DDBJ whole genome shotgun (WGS) entry which is preliminary data.</text>
</comment>
<feature type="domain" description="Translation initiation factor 3 C-terminal" evidence="6">
    <location>
        <begin position="89"/>
        <end position="171"/>
    </location>
</feature>
<protein>
    <recommendedName>
        <fullName evidence="4 5">Translation initiation factor IF-3</fullName>
    </recommendedName>
</protein>
<gene>
    <name evidence="4" type="primary">infC</name>
    <name evidence="8" type="ORF">A3B54_01780</name>
</gene>
<evidence type="ECO:0000256" key="1">
    <source>
        <dbReference type="ARBA" id="ARBA00005439"/>
    </source>
</evidence>
<dbReference type="InterPro" id="IPR036787">
    <property type="entry name" value="T_IF-3_N_sf"/>
</dbReference>
<keyword evidence="4" id="KW-0963">Cytoplasm</keyword>
<proteinExistence type="inferred from homology"/>
<dbReference type="Pfam" id="PF00707">
    <property type="entry name" value="IF3_C"/>
    <property type="match status" value="1"/>
</dbReference>
<keyword evidence="3 4" id="KW-0648">Protein biosynthesis</keyword>
<keyword evidence="2 4" id="KW-0396">Initiation factor</keyword>
<dbReference type="HAMAP" id="MF_00080">
    <property type="entry name" value="IF_3"/>
    <property type="match status" value="1"/>
</dbReference>
<dbReference type="GO" id="GO:0005737">
    <property type="term" value="C:cytoplasm"/>
    <property type="evidence" value="ECO:0007669"/>
    <property type="project" value="UniProtKB-SubCell"/>
</dbReference>
<evidence type="ECO:0000259" key="6">
    <source>
        <dbReference type="Pfam" id="PF00707"/>
    </source>
</evidence>